<organism evidence="2 3">
    <name type="scientific">Neolewinella xylanilytica</name>
    <dbReference type="NCBI Taxonomy" id="1514080"/>
    <lineage>
        <taxon>Bacteria</taxon>
        <taxon>Pseudomonadati</taxon>
        <taxon>Bacteroidota</taxon>
        <taxon>Saprospiria</taxon>
        <taxon>Saprospirales</taxon>
        <taxon>Lewinellaceae</taxon>
        <taxon>Neolewinella</taxon>
    </lineage>
</organism>
<proteinExistence type="predicted"/>
<dbReference type="AlphaFoldDB" id="A0A2S6I968"/>
<accession>A0A2S6I968</accession>
<evidence type="ECO:0000313" key="2">
    <source>
        <dbReference type="EMBL" id="PPK88028.1"/>
    </source>
</evidence>
<keyword evidence="3" id="KW-1185">Reference proteome</keyword>
<protein>
    <recommendedName>
        <fullName evidence="1">GAF domain-containing protein</fullName>
    </recommendedName>
</protein>
<dbReference type="InterPro" id="IPR029016">
    <property type="entry name" value="GAF-like_dom_sf"/>
</dbReference>
<dbReference type="Proteomes" id="UP000237662">
    <property type="component" value="Unassembled WGS sequence"/>
</dbReference>
<dbReference type="OrthoDB" id="627374at2"/>
<dbReference type="InterPro" id="IPR003018">
    <property type="entry name" value="GAF"/>
</dbReference>
<dbReference type="Pfam" id="PF01590">
    <property type="entry name" value="GAF"/>
    <property type="match status" value="1"/>
</dbReference>
<sequence>MNLEIAVRERDSKSGIPVVFDETEPHGPGFDPFVIPYASVLSFERILEKVTLLAEEGTAGVRFLAAEVLRQVERVPAFRQPIHDLSLLDRHQDLVDLIMLFLISPEKRGSQLYKFSLPFTMQPLFASESLNALMGQQDVCYTFGGGAREVWNKHMVTVGCTILKQCYGVELDIDPTAMLTVPDPRTRLTRFYKPIFNHDYVAVKVEGKLPKLRDVQIQRLLNNIHDTELWQKLLPPEVFSFHGFHLAELHDVTAEESLSRLKHRLISRDAVLDVERVKELANLVRLHFQLPHLQLGLTAVDYPQERAVDHEYRIRYNLLADEVATLTDPAYAGSIYERVFKSGEMLVVQDLRDLSAPTLLEERLIDLGYRSLLLAPLLSQGKHVIGIVELASPEPNVLNAFMESKFEEIRGLFRTAVERSREYINNRIEVILREQYTSLHPTVEWRFTEAAFNILKRQEEGLPPVAEEIRFKKVYPLYGQLDIVGSSNLRNAAIYQDLIDNLRAGRFVLVRALDLVEFPIINQVILTMDVHLRTSLAEFDNSHEVKMGDFIHRQLTPLVEQLGQSFPELRELVADYLSHLDADLRLFYRVRRDYESSVNSLNRMIGDFLSERDQAAQKVLPHYFEKYKTDGVEYEMYVGQSLLKQHRFTDLHLRNLRLSQLVDMCQLTRKAAELTPQLPMPLRTAQLIFAYTSTLNIRFRMDEKRFDVDGDYNVRYEILKKRIDKATIHQGAERLTQPGMVSIVYMQDKDLEEYEDYLHYLHQAGYIDGDVEHLSLDPLQSVSGLNALRFRVKV</sequence>
<comment type="caution">
    <text evidence="2">The sequence shown here is derived from an EMBL/GenBank/DDBJ whole genome shotgun (WGS) entry which is preliminary data.</text>
</comment>
<evidence type="ECO:0000313" key="3">
    <source>
        <dbReference type="Proteomes" id="UP000237662"/>
    </source>
</evidence>
<dbReference type="Gene3D" id="3.30.450.40">
    <property type="match status" value="1"/>
</dbReference>
<name>A0A2S6I968_9BACT</name>
<dbReference type="RefSeq" id="WP_104418604.1">
    <property type="nucleotide sequence ID" value="NZ_PTJC01000005.1"/>
</dbReference>
<reference evidence="2 3" key="1">
    <citation type="submission" date="2018-02" db="EMBL/GenBank/DDBJ databases">
        <title>Genomic Encyclopedia of Archaeal and Bacterial Type Strains, Phase II (KMG-II): from individual species to whole genera.</title>
        <authorList>
            <person name="Goeker M."/>
        </authorList>
    </citation>
    <scope>NUCLEOTIDE SEQUENCE [LARGE SCALE GENOMIC DNA]</scope>
    <source>
        <strain evidence="2 3">DSM 29526</strain>
    </source>
</reference>
<gene>
    <name evidence="2" type="ORF">CLV84_0991</name>
</gene>
<feature type="domain" description="GAF" evidence="1">
    <location>
        <begin position="327"/>
        <end position="400"/>
    </location>
</feature>
<dbReference type="EMBL" id="PTJC01000005">
    <property type="protein sequence ID" value="PPK88028.1"/>
    <property type="molecule type" value="Genomic_DNA"/>
</dbReference>
<dbReference type="SUPFAM" id="SSF55781">
    <property type="entry name" value="GAF domain-like"/>
    <property type="match status" value="1"/>
</dbReference>
<evidence type="ECO:0000259" key="1">
    <source>
        <dbReference type="Pfam" id="PF01590"/>
    </source>
</evidence>